<sequence length="54" mass="5986">MSVITTQPKCWVVAPCVPHPWETCGTMIQISCRASPPTNAPMKCARAVNRSNEW</sequence>
<dbReference type="Proteomes" id="UP000002867">
    <property type="component" value="Segment"/>
</dbReference>
<dbReference type="GeneID" id="13538757"/>
<keyword evidence="2" id="KW-1185">Reference proteome</keyword>
<evidence type="ECO:0000313" key="2">
    <source>
        <dbReference type="Proteomes" id="UP000002867"/>
    </source>
</evidence>
<evidence type="ECO:0000313" key="1">
    <source>
        <dbReference type="EMBL" id="CCL97939.1"/>
    </source>
</evidence>
<organism evidence="1 2">
    <name type="scientific">Pseudomonas phage tf</name>
    <dbReference type="NCBI Taxonomy" id="1114179"/>
    <lineage>
        <taxon>Viruses</taxon>
        <taxon>Duplodnaviria</taxon>
        <taxon>Heunggongvirae</taxon>
        <taxon>Uroviricota</taxon>
        <taxon>Caudoviricetes</taxon>
        <taxon>Krylovvirus</taxon>
        <taxon>Krylovvirus tf</taxon>
    </lineage>
</organism>
<accession>J7RUM3</accession>
<proteinExistence type="predicted"/>
<name>J7RUM3_9CAUD</name>
<dbReference type="EMBL" id="HE611333">
    <property type="protein sequence ID" value="CCL97939.1"/>
    <property type="molecule type" value="Genomic_DNA"/>
</dbReference>
<reference evidence="1 2" key="1">
    <citation type="journal article" date="2012" name="PLoS ONE">
        <title>Genomic Analysis of Pseudomonas putida Phage tf with Localized Single-Strand DNA Interruptions.</title>
        <authorList>
            <person name="Glukhov A.S."/>
            <person name="Krutilina A.I."/>
            <person name="Shlyapnikov M.G."/>
            <person name="Severinov K."/>
            <person name="Lavysh D."/>
            <person name="Kochetkov V.V."/>
            <person name="McGrath J.W."/>
            <person name="de Leeuwe C."/>
            <person name="Shaburova O.V."/>
            <person name="Krylov V.N."/>
            <person name="Akulenko N.V."/>
            <person name="Kulakov L.A."/>
        </authorList>
    </citation>
    <scope>NUCLEOTIDE SEQUENCE [LARGE SCALE GENOMIC DNA]</scope>
</reference>
<dbReference type="RefSeq" id="YP_006659981.1">
    <property type="nucleotide sequence ID" value="NC_017971.2"/>
</dbReference>
<gene>
    <name evidence="1" type="ORF">tf_31</name>
</gene>
<protein>
    <submittedName>
        <fullName evidence="1">Uncharacterized protein</fullName>
    </submittedName>
</protein>
<dbReference type="KEGG" id="vg:13538757"/>